<sequence length="42" mass="4203">MAIAAELAAEVLQAMGRDGLAVAAKAIAHLLQLAAVCARQDG</sequence>
<evidence type="ECO:0000313" key="1">
    <source>
        <dbReference type="EMBL" id="MFF5198982.1"/>
    </source>
</evidence>
<protein>
    <submittedName>
        <fullName evidence="1">Uncharacterized protein</fullName>
    </submittedName>
</protein>
<evidence type="ECO:0000313" key="2">
    <source>
        <dbReference type="Proteomes" id="UP001602287"/>
    </source>
</evidence>
<gene>
    <name evidence="1" type="ORF">ACFY3B_05165</name>
</gene>
<organism evidence="1 2">
    <name type="scientific">Micromonospora parva</name>
    <dbReference type="NCBI Taxonomy" id="1464048"/>
    <lineage>
        <taxon>Bacteria</taxon>
        <taxon>Bacillati</taxon>
        <taxon>Actinomycetota</taxon>
        <taxon>Actinomycetes</taxon>
        <taxon>Micromonosporales</taxon>
        <taxon>Micromonosporaceae</taxon>
        <taxon>Micromonospora</taxon>
    </lineage>
</organism>
<proteinExistence type="predicted"/>
<dbReference type="Proteomes" id="UP001602287">
    <property type="component" value="Unassembled WGS sequence"/>
</dbReference>
<comment type="caution">
    <text evidence="1">The sequence shown here is derived from an EMBL/GenBank/DDBJ whole genome shotgun (WGS) entry which is preliminary data.</text>
</comment>
<keyword evidence="2" id="KW-1185">Reference proteome</keyword>
<accession>A0ABW6VQ12</accession>
<reference evidence="1 2" key="1">
    <citation type="submission" date="2024-10" db="EMBL/GenBank/DDBJ databases">
        <title>The Natural Products Discovery Center: Release of the First 8490 Sequenced Strains for Exploring Actinobacteria Biosynthetic Diversity.</title>
        <authorList>
            <person name="Kalkreuter E."/>
            <person name="Kautsar S.A."/>
            <person name="Yang D."/>
            <person name="Bader C.D."/>
            <person name="Teijaro C.N."/>
            <person name="Fluegel L."/>
            <person name="Davis C.M."/>
            <person name="Simpson J.R."/>
            <person name="Lauterbach L."/>
            <person name="Steele A.D."/>
            <person name="Gui C."/>
            <person name="Meng S."/>
            <person name="Li G."/>
            <person name="Viehrig K."/>
            <person name="Ye F."/>
            <person name="Su P."/>
            <person name="Kiefer A.F."/>
            <person name="Nichols A."/>
            <person name="Cepeda A.J."/>
            <person name="Yan W."/>
            <person name="Fan B."/>
            <person name="Jiang Y."/>
            <person name="Adhikari A."/>
            <person name="Zheng C.-J."/>
            <person name="Schuster L."/>
            <person name="Cowan T.M."/>
            <person name="Smanski M.J."/>
            <person name="Chevrette M.G."/>
            <person name="De Carvalho L.P.S."/>
            <person name="Shen B."/>
        </authorList>
    </citation>
    <scope>NUCLEOTIDE SEQUENCE [LARGE SCALE GENOMIC DNA]</scope>
    <source>
        <strain evidence="1 2">NPDC000140</strain>
    </source>
</reference>
<dbReference type="EMBL" id="JBIAZM010000002">
    <property type="protein sequence ID" value="MFF5198982.1"/>
    <property type="molecule type" value="Genomic_DNA"/>
</dbReference>
<name>A0ABW6VQ12_9ACTN</name>
<dbReference type="RefSeq" id="WP_358135191.1">
    <property type="nucleotide sequence ID" value="NZ_JBEZDH010000004.1"/>
</dbReference>